<comment type="caution">
    <text evidence="24">The sequence shown here is derived from an EMBL/GenBank/DDBJ whole genome shotgun (WGS) entry which is preliminary data.</text>
</comment>
<proteinExistence type="inferred from homology"/>
<dbReference type="PROSITE" id="PS50970">
    <property type="entry name" value="HCY"/>
    <property type="match status" value="1"/>
</dbReference>
<evidence type="ECO:0000256" key="9">
    <source>
        <dbReference type="ARBA" id="ARBA00022605"/>
    </source>
</evidence>
<dbReference type="Proteomes" id="UP000288388">
    <property type="component" value="Unassembled WGS sequence"/>
</dbReference>
<dbReference type="EC" id="2.1.1.13" evidence="6"/>
<evidence type="ECO:0000256" key="3">
    <source>
        <dbReference type="ARBA" id="ARBA00001956"/>
    </source>
</evidence>
<dbReference type="GO" id="GO:0046872">
    <property type="term" value="F:metal ion binding"/>
    <property type="evidence" value="ECO:0007669"/>
    <property type="project" value="UniProtKB-KW"/>
</dbReference>
<dbReference type="GO" id="GO:0032259">
    <property type="term" value="P:methylation"/>
    <property type="evidence" value="ECO:0007669"/>
    <property type="project" value="UniProtKB-KW"/>
</dbReference>
<keyword evidence="9" id="KW-0028">Amino-acid biosynthesis</keyword>
<evidence type="ECO:0000256" key="11">
    <source>
        <dbReference type="ARBA" id="ARBA00022679"/>
    </source>
</evidence>
<dbReference type="InterPro" id="IPR036589">
    <property type="entry name" value="HCY_dom_sf"/>
</dbReference>
<evidence type="ECO:0000259" key="23">
    <source>
        <dbReference type="PROSITE" id="PS51337"/>
    </source>
</evidence>
<keyword evidence="10" id="KW-0846">Cobalamin</keyword>
<evidence type="ECO:0000259" key="21">
    <source>
        <dbReference type="PROSITE" id="PS50972"/>
    </source>
</evidence>
<dbReference type="PROSITE" id="PS51332">
    <property type="entry name" value="B12_BINDING"/>
    <property type="match status" value="1"/>
</dbReference>
<dbReference type="Pfam" id="PF02574">
    <property type="entry name" value="S-methyl_trans"/>
    <property type="match status" value="1"/>
</dbReference>
<dbReference type="RefSeq" id="WP_127979429.1">
    <property type="nucleotide sequence ID" value="NZ_JBPFKW010000112.1"/>
</dbReference>
<dbReference type="PROSITE" id="PS51337">
    <property type="entry name" value="B12_BINDING_NTER"/>
    <property type="match status" value="1"/>
</dbReference>
<organism evidence="24 25">
    <name type="scientific">Enterococcus avium</name>
    <name type="common">Streptococcus avium</name>
    <dbReference type="NCBI Taxonomy" id="33945"/>
    <lineage>
        <taxon>Bacteria</taxon>
        <taxon>Bacillati</taxon>
        <taxon>Bacillota</taxon>
        <taxon>Bacilli</taxon>
        <taxon>Lactobacillales</taxon>
        <taxon>Enterococcaceae</taxon>
        <taxon>Enterococcus</taxon>
    </lineage>
</organism>
<dbReference type="InterPro" id="IPR003726">
    <property type="entry name" value="HCY_dom"/>
</dbReference>
<dbReference type="SUPFAM" id="SSF47644">
    <property type="entry name" value="Methionine synthase domain"/>
    <property type="match status" value="1"/>
</dbReference>
<dbReference type="SMART" id="SM01018">
    <property type="entry name" value="B12-binding_2"/>
    <property type="match status" value="1"/>
</dbReference>
<evidence type="ECO:0000256" key="14">
    <source>
        <dbReference type="ARBA" id="ARBA00022833"/>
    </source>
</evidence>
<dbReference type="CDD" id="cd02070">
    <property type="entry name" value="corrinoid_protein_B12-BD"/>
    <property type="match status" value="1"/>
</dbReference>
<protein>
    <recommendedName>
        <fullName evidence="7">Methionine synthase</fullName>
        <ecNumber evidence="6">2.1.1.13</ecNumber>
    </recommendedName>
    <alternativeName>
        <fullName evidence="18">5-methyltetrahydrofolate--homocysteine methyltransferase</fullName>
    </alternativeName>
</protein>
<keyword evidence="12" id="KW-0949">S-adenosyl-L-methionine</keyword>
<evidence type="ECO:0000256" key="4">
    <source>
        <dbReference type="ARBA" id="ARBA00005178"/>
    </source>
</evidence>
<dbReference type="GO" id="GO:0046653">
    <property type="term" value="P:tetrahydrofolate metabolic process"/>
    <property type="evidence" value="ECO:0007669"/>
    <property type="project" value="TreeGrafter"/>
</dbReference>
<evidence type="ECO:0000256" key="12">
    <source>
        <dbReference type="ARBA" id="ARBA00022691"/>
    </source>
</evidence>
<accession>A0A437UQS7</accession>
<dbReference type="InterPro" id="IPR011005">
    <property type="entry name" value="Dihydropteroate_synth-like_sf"/>
</dbReference>
<keyword evidence="11 19" id="KW-0808">Transferase</keyword>
<evidence type="ECO:0000256" key="16">
    <source>
        <dbReference type="ARBA" id="ARBA00023285"/>
    </source>
</evidence>
<dbReference type="SUPFAM" id="SSF51717">
    <property type="entry name" value="Dihydropteroate synthetase-like"/>
    <property type="match status" value="1"/>
</dbReference>
<evidence type="ECO:0000256" key="19">
    <source>
        <dbReference type="PROSITE-ProRule" id="PRU00333"/>
    </source>
</evidence>
<dbReference type="SUPFAM" id="SSF52242">
    <property type="entry name" value="Cobalamin (vitamin B12)-binding domain"/>
    <property type="match status" value="1"/>
</dbReference>
<dbReference type="NCBIfam" id="NF005719">
    <property type="entry name" value="PRK07535.1"/>
    <property type="match status" value="1"/>
</dbReference>
<dbReference type="Gene3D" id="3.20.20.330">
    <property type="entry name" value="Homocysteine-binding-like domain"/>
    <property type="match status" value="1"/>
</dbReference>
<keyword evidence="16" id="KW-0170">Cobalt</keyword>
<evidence type="ECO:0000313" key="24">
    <source>
        <dbReference type="EMBL" id="RVU95969.1"/>
    </source>
</evidence>
<keyword evidence="13 19" id="KW-0479">Metal-binding</keyword>
<dbReference type="InterPro" id="IPR036724">
    <property type="entry name" value="Cobalamin-bd_sf"/>
</dbReference>
<comment type="catalytic activity">
    <reaction evidence="1">
        <text>(6S)-5-methyl-5,6,7,8-tetrahydrofolate + L-homocysteine = (6S)-5,6,7,8-tetrahydrofolate + L-methionine</text>
        <dbReference type="Rhea" id="RHEA:11172"/>
        <dbReference type="ChEBI" id="CHEBI:18608"/>
        <dbReference type="ChEBI" id="CHEBI:57453"/>
        <dbReference type="ChEBI" id="CHEBI:57844"/>
        <dbReference type="ChEBI" id="CHEBI:58199"/>
        <dbReference type="EC" id="2.1.1.13"/>
    </reaction>
</comment>
<evidence type="ECO:0000256" key="17">
    <source>
        <dbReference type="ARBA" id="ARBA00025552"/>
    </source>
</evidence>
<gene>
    <name evidence="24" type="ORF">EK398_14610</name>
</gene>
<evidence type="ECO:0000256" key="10">
    <source>
        <dbReference type="ARBA" id="ARBA00022628"/>
    </source>
</evidence>
<evidence type="ECO:0000256" key="2">
    <source>
        <dbReference type="ARBA" id="ARBA00001947"/>
    </source>
</evidence>
<sequence>MTIIEDLTENRLLFDGAMGTMLQKMGLPVGMEPEYFNLSHPETITQIHQEYVAAGADVITANTFQANQVKLKQTELPEIIEAAINLARAAQPKYVAYDMGPIGQLMAPMGTLSFDQAYEMFREQAVLAEKAGADLVVIETMSDLLETKAAILAIKENTSLPIFCTMTFQEDGRTFVGTDPLTAVLTLQSLGIEAVGVNCSLGPNELLPIVDEILTYANIPVMVQANAGLPEMKDGQTFYPLTVDDYGSAVEKMLKSGVRIVGGCCGTNPDFIQKTRQLINEISPVALTPQKVTAVTSGSQTIVLNEGLHLIGERINPTGKKRLKEALRKKDISYILKEGLKQIEAGADILDVNVGLPEIDEAEMMQKVVQELQGIVTAPLQIDSSSITAIEAGTRYYNGRPLINSVNGKEESMREIFPIAKKYGAVVLGLALDETGIPDTAEKRLAVAEKIVETAASYGIAKEDVMIDPLVLTASAQQEQVQVTLDTIKLVREKLGVLTVAGLSNVSFGLPNRESLNGVFLAAAVGAGLNAPIVNPLSDILMQVVQALKVINNQDHDASEYIANNQQVIDQTAPLVTSDQKNTEDLKTLILKGQKDETPTLTKYLLETKTPLEIVNDYFIPALDEVGSKFEKGLLFLPQLMQSAEAVQRSQEVLKQYFEANGQETEYKGRILLATVQGDIHDIGKNIVKMVLENYGFEVIDLGKDVPISMVVETLKEEKIQLAGLSALMTTTVQNMKSTIQAAREAGLDTKFMVGGAVLNEEYREFVGADYYAKDALNSVTIAQEFFQDKK</sequence>
<dbReference type="Pfam" id="PF00809">
    <property type="entry name" value="Pterin_bind"/>
    <property type="match status" value="1"/>
</dbReference>
<feature type="binding site" evidence="19">
    <location>
        <position position="264"/>
    </location>
    <ligand>
        <name>Zn(2+)</name>
        <dbReference type="ChEBI" id="CHEBI:29105"/>
    </ligand>
</feature>
<evidence type="ECO:0000259" key="20">
    <source>
        <dbReference type="PROSITE" id="PS50970"/>
    </source>
</evidence>
<evidence type="ECO:0000256" key="1">
    <source>
        <dbReference type="ARBA" id="ARBA00001700"/>
    </source>
</evidence>
<evidence type="ECO:0000256" key="8">
    <source>
        <dbReference type="ARBA" id="ARBA00022603"/>
    </source>
</evidence>
<dbReference type="Pfam" id="PF02607">
    <property type="entry name" value="B12-binding_2"/>
    <property type="match status" value="1"/>
</dbReference>
<dbReference type="Gene3D" id="1.10.1240.10">
    <property type="entry name" value="Methionine synthase domain"/>
    <property type="match status" value="1"/>
</dbReference>
<evidence type="ECO:0000256" key="6">
    <source>
        <dbReference type="ARBA" id="ARBA00012032"/>
    </source>
</evidence>
<dbReference type="SUPFAM" id="SSF82282">
    <property type="entry name" value="Homocysteine S-methyltransferase"/>
    <property type="match status" value="1"/>
</dbReference>
<dbReference type="GO" id="GO:0031419">
    <property type="term" value="F:cobalamin binding"/>
    <property type="evidence" value="ECO:0007669"/>
    <property type="project" value="UniProtKB-KW"/>
</dbReference>
<keyword evidence="14 19" id="KW-0862">Zinc</keyword>
<dbReference type="InterPro" id="IPR036594">
    <property type="entry name" value="Meth_synthase_dom"/>
</dbReference>
<dbReference type="InterPro" id="IPR003759">
    <property type="entry name" value="Cbl-bd_cap"/>
</dbReference>
<evidence type="ECO:0000256" key="15">
    <source>
        <dbReference type="ARBA" id="ARBA00023167"/>
    </source>
</evidence>
<evidence type="ECO:0000256" key="7">
    <source>
        <dbReference type="ARBA" id="ARBA00013998"/>
    </source>
</evidence>
<dbReference type="EMBL" id="RYZS01000001">
    <property type="protein sequence ID" value="RVU95969.1"/>
    <property type="molecule type" value="Genomic_DNA"/>
</dbReference>
<dbReference type="Gene3D" id="3.20.20.20">
    <property type="entry name" value="Dihydropteroate synthase-like"/>
    <property type="match status" value="1"/>
</dbReference>
<comment type="function">
    <text evidence="17">Catalyzes the transfer of a methyl group from methyl-cobalamin to homocysteine, yielding enzyme-bound cob(I)alamin and methionine. Subsequently, remethylates the cofactor using methyltetrahydrofolate.</text>
</comment>
<feature type="domain" description="B12-binding N-terminal" evidence="23">
    <location>
        <begin position="573"/>
        <end position="666"/>
    </location>
</feature>
<name>A0A437UQS7_ENTAV</name>
<feature type="domain" description="Hcy-binding" evidence="20">
    <location>
        <begin position="1"/>
        <end position="279"/>
    </location>
</feature>
<feature type="domain" description="B12-binding" evidence="22">
    <location>
        <begin position="668"/>
        <end position="791"/>
    </location>
</feature>
<comment type="similarity">
    <text evidence="5">Belongs to the vitamin-B12 dependent methionine synthase family.</text>
</comment>
<comment type="cofactor">
    <cofactor evidence="3">
        <name>methylcob(III)alamin</name>
        <dbReference type="ChEBI" id="CHEBI:28115"/>
    </cofactor>
</comment>
<keyword evidence="8 19" id="KW-0489">Methyltransferase</keyword>
<dbReference type="InterPro" id="IPR017215">
    <property type="entry name" value="MetH_bac"/>
</dbReference>
<dbReference type="UniPathway" id="UPA00051">
    <property type="reaction ID" value="UER00081"/>
</dbReference>
<dbReference type="Gene3D" id="3.40.50.280">
    <property type="entry name" value="Cobalamin-binding domain"/>
    <property type="match status" value="1"/>
</dbReference>
<dbReference type="PANTHER" id="PTHR45833">
    <property type="entry name" value="METHIONINE SYNTHASE"/>
    <property type="match status" value="1"/>
</dbReference>
<feature type="domain" description="Pterin-binding" evidence="21">
    <location>
        <begin position="308"/>
        <end position="570"/>
    </location>
</feature>
<evidence type="ECO:0000256" key="5">
    <source>
        <dbReference type="ARBA" id="ARBA00010398"/>
    </source>
</evidence>
<evidence type="ECO:0000259" key="22">
    <source>
        <dbReference type="PROSITE" id="PS51332"/>
    </source>
</evidence>
<feature type="binding site" evidence="19">
    <location>
        <position position="265"/>
    </location>
    <ligand>
        <name>Zn(2+)</name>
        <dbReference type="ChEBI" id="CHEBI:29105"/>
    </ligand>
</feature>
<evidence type="ECO:0000256" key="13">
    <source>
        <dbReference type="ARBA" id="ARBA00022723"/>
    </source>
</evidence>
<dbReference type="GO" id="GO:0050667">
    <property type="term" value="P:homocysteine metabolic process"/>
    <property type="evidence" value="ECO:0007669"/>
    <property type="project" value="TreeGrafter"/>
</dbReference>
<dbReference type="Pfam" id="PF02310">
    <property type="entry name" value="B12-binding"/>
    <property type="match status" value="1"/>
</dbReference>
<dbReference type="PROSITE" id="PS50972">
    <property type="entry name" value="PTERIN_BINDING"/>
    <property type="match status" value="1"/>
</dbReference>
<feature type="binding site" evidence="19">
    <location>
        <position position="199"/>
    </location>
    <ligand>
        <name>Zn(2+)</name>
        <dbReference type="ChEBI" id="CHEBI:29105"/>
    </ligand>
</feature>
<reference evidence="24 25" key="1">
    <citation type="submission" date="2018-12" db="EMBL/GenBank/DDBJ databases">
        <title>A novel vanA-carrying plasmid in a clinical isolate of Enterococcus avium.</title>
        <authorList>
            <person name="Bernasconi O.J."/>
            <person name="Luzzaro F."/>
            <person name="Endimiani A."/>
        </authorList>
    </citation>
    <scope>NUCLEOTIDE SEQUENCE [LARGE SCALE GENOMIC DNA]</scope>
    <source>
        <strain evidence="24 25">LC0559/18</strain>
    </source>
</reference>
<dbReference type="GO" id="GO:0005829">
    <property type="term" value="C:cytosol"/>
    <property type="evidence" value="ECO:0007669"/>
    <property type="project" value="TreeGrafter"/>
</dbReference>
<dbReference type="PIRSF" id="PIRSF037472">
    <property type="entry name" value="DHPS_mtfrase"/>
    <property type="match status" value="1"/>
</dbReference>
<dbReference type="InterPro" id="IPR000489">
    <property type="entry name" value="Pterin-binding_dom"/>
</dbReference>
<dbReference type="InterPro" id="IPR006158">
    <property type="entry name" value="Cobalamin-bd"/>
</dbReference>
<dbReference type="GO" id="GO:0008705">
    <property type="term" value="F:methionine synthase activity"/>
    <property type="evidence" value="ECO:0007669"/>
    <property type="project" value="UniProtKB-EC"/>
</dbReference>
<dbReference type="AlphaFoldDB" id="A0A437UQS7"/>
<dbReference type="InterPro" id="IPR050554">
    <property type="entry name" value="Met_Synthase/Corrinoid"/>
</dbReference>
<comment type="pathway">
    <text evidence="4">Amino-acid biosynthesis; L-methionine biosynthesis via de novo pathway; L-methionine from L-homocysteine (MetH route): step 1/1.</text>
</comment>
<comment type="cofactor">
    <cofactor evidence="2 19">
        <name>Zn(2+)</name>
        <dbReference type="ChEBI" id="CHEBI:29105"/>
    </cofactor>
</comment>
<keyword evidence="15" id="KW-0486">Methionine biosynthesis</keyword>
<dbReference type="PANTHER" id="PTHR45833:SF1">
    <property type="entry name" value="METHIONINE SYNTHASE"/>
    <property type="match status" value="1"/>
</dbReference>
<evidence type="ECO:0000313" key="25">
    <source>
        <dbReference type="Proteomes" id="UP000288388"/>
    </source>
</evidence>
<evidence type="ECO:0000256" key="18">
    <source>
        <dbReference type="ARBA" id="ARBA00031040"/>
    </source>
</evidence>